<reference evidence="2 3" key="1">
    <citation type="submission" date="2021-01" db="EMBL/GenBank/DDBJ databases">
        <title>Genomic Encyclopedia of Type Strains, Phase IV (KMG-IV): sequencing the most valuable type-strain genomes for metagenomic binning, comparative biology and taxonomic classification.</title>
        <authorList>
            <person name="Goeker M."/>
        </authorList>
    </citation>
    <scope>NUCLEOTIDE SEQUENCE [LARGE SCALE GENOMIC DNA]</scope>
    <source>
        <strain evidence="2 3">DSM 25879</strain>
    </source>
</reference>
<dbReference type="EMBL" id="JAFBED010000008">
    <property type="protein sequence ID" value="MBM7621547.1"/>
    <property type="molecule type" value="Genomic_DNA"/>
</dbReference>
<organism evidence="2 3">
    <name type="scientific">Sutcliffiella tianshenii</name>
    <dbReference type="NCBI Taxonomy" id="1463404"/>
    <lineage>
        <taxon>Bacteria</taxon>
        <taxon>Bacillati</taxon>
        <taxon>Bacillota</taxon>
        <taxon>Bacilli</taxon>
        <taxon>Bacillales</taxon>
        <taxon>Bacillaceae</taxon>
        <taxon>Sutcliffiella</taxon>
    </lineage>
</organism>
<dbReference type="Proteomes" id="UP000737402">
    <property type="component" value="Unassembled WGS sequence"/>
</dbReference>
<feature type="transmembrane region" description="Helical" evidence="1">
    <location>
        <begin position="31"/>
        <end position="50"/>
    </location>
</feature>
<keyword evidence="1" id="KW-1133">Transmembrane helix</keyword>
<dbReference type="RefSeq" id="WP_204418325.1">
    <property type="nucleotide sequence ID" value="NZ_JAFBED010000008.1"/>
</dbReference>
<feature type="transmembrane region" description="Helical" evidence="1">
    <location>
        <begin position="56"/>
        <end position="75"/>
    </location>
</feature>
<evidence type="ECO:0000313" key="3">
    <source>
        <dbReference type="Proteomes" id="UP000737402"/>
    </source>
</evidence>
<proteinExistence type="predicted"/>
<name>A0ABS2P3J4_9BACI</name>
<comment type="caution">
    <text evidence="2">The sequence shown here is derived from an EMBL/GenBank/DDBJ whole genome shotgun (WGS) entry which is preliminary data.</text>
</comment>
<gene>
    <name evidence="2" type="ORF">JOC95_003436</name>
</gene>
<protein>
    <submittedName>
        <fullName evidence="2">CHASE2 domain-containing sensor protein</fullName>
    </submittedName>
</protein>
<sequence length="87" mass="9587">MDSLFTLLSITLLGGIVYICSSLMTRVNRKIQFLAVIIPMVSISILYSVMAQLTNLLPIVITMTTLLSLLGIWTVNRKISTGKVTDI</sequence>
<accession>A0ABS2P3J4</accession>
<keyword evidence="3" id="KW-1185">Reference proteome</keyword>
<feature type="transmembrane region" description="Helical" evidence="1">
    <location>
        <begin position="6"/>
        <end position="24"/>
    </location>
</feature>
<evidence type="ECO:0000313" key="2">
    <source>
        <dbReference type="EMBL" id="MBM7621547.1"/>
    </source>
</evidence>
<keyword evidence="1" id="KW-0812">Transmembrane</keyword>
<evidence type="ECO:0000256" key="1">
    <source>
        <dbReference type="SAM" id="Phobius"/>
    </source>
</evidence>
<keyword evidence="1" id="KW-0472">Membrane</keyword>